<protein>
    <recommendedName>
        <fullName evidence="3">DUF2225 domain-containing protein</fullName>
    </recommendedName>
</protein>
<reference evidence="1 2" key="1">
    <citation type="submission" date="2016-11" db="EMBL/GenBank/DDBJ databases">
        <authorList>
            <person name="Jaros S."/>
            <person name="Januszkiewicz K."/>
            <person name="Wedrychowicz H."/>
        </authorList>
    </citation>
    <scope>NUCLEOTIDE SEQUENCE [LARGE SCALE GENOMIC DNA]</scope>
    <source>
        <strain evidence="1 2">YL228</strain>
    </source>
</reference>
<name>A0A1K1P4X1_RUMFL</name>
<dbReference type="RefSeq" id="WP_072300718.1">
    <property type="nucleotide sequence ID" value="NZ_FPIP01000007.1"/>
</dbReference>
<gene>
    <name evidence="1" type="ORF">SAMN02910280_2483</name>
</gene>
<organism evidence="1 2">
    <name type="scientific">Ruminococcus flavefaciens</name>
    <dbReference type="NCBI Taxonomy" id="1265"/>
    <lineage>
        <taxon>Bacteria</taxon>
        <taxon>Bacillati</taxon>
        <taxon>Bacillota</taxon>
        <taxon>Clostridia</taxon>
        <taxon>Eubacteriales</taxon>
        <taxon>Oscillospiraceae</taxon>
        <taxon>Ruminococcus</taxon>
    </lineage>
</organism>
<dbReference type="AlphaFoldDB" id="A0A1K1P4X1"/>
<evidence type="ECO:0008006" key="3">
    <source>
        <dbReference type="Google" id="ProtNLM"/>
    </source>
</evidence>
<accession>A0A1K1P4X1</accession>
<proteinExistence type="predicted"/>
<dbReference type="Proteomes" id="UP000183461">
    <property type="component" value="Unassembled WGS sequence"/>
</dbReference>
<evidence type="ECO:0000313" key="1">
    <source>
        <dbReference type="EMBL" id="SFW42620.1"/>
    </source>
</evidence>
<evidence type="ECO:0000313" key="2">
    <source>
        <dbReference type="Proteomes" id="UP000183461"/>
    </source>
</evidence>
<sequence length="213" mass="23855">MVFRTEEKEFKCAVCGEVSAHEVIAEQEKPTEAPDLDMRPGEPVRSGIKYWVSKCPNCGYCNSSIDIPVKFTREYLESSNYNKAGDDLAGRFIKKSLACEKNSQWEEALKSCMYAAWVCDDEGDDERAAECRRAAVRIYDTHGAVFKESADIKLLVADLLRRSGAHDRVIRDYKGERFGSPLIMAMTEFQVSLAEQGDPACHKATEVPGVRAK</sequence>
<dbReference type="EMBL" id="FPIP01000007">
    <property type="protein sequence ID" value="SFW42620.1"/>
    <property type="molecule type" value="Genomic_DNA"/>
</dbReference>